<reference evidence="2" key="1">
    <citation type="submission" date="2019-08" db="EMBL/GenBank/DDBJ databases">
        <title>Limnoglobus roseus gen. nov., sp. nov., a novel freshwater planctomycete with a giant genome from the family Gemmataceae.</title>
        <authorList>
            <person name="Kulichevskaya I.S."/>
            <person name="Naumoff D.G."/>
            <person name="Miroshnikov K."/>
            <person name="Ivanova A."/>
            <person name="Philippov D.A."/>
            <person name="Hakobyan A."/>
            <person name="Rijpstra I.C."/>
            <person name="Sinninghe Damste J.S."/>
            <person name="Liesack W."/>
            <person name="Dedysh S.N."/>
        </authorList>
    </citation>
    <scope>NUCLEOTIDE SEQUENCE [LARGE SCALE GENOMIC DNA]</scope>
    <source>
        <strain evidence="2">PX52</strain>
    </source>
</reference>
<keyword evidence="2" id="KW-1185">Reference proteome</keyword>
<dbReference type="EMBL" id="CP042425">
    <property type="protein sequence ID" value="QEL20906.1"/>
    <property type="molecule type" value="Genomic_DNA"/>
</dbReference>
<protein>
    <submittedName>
        <fullName evidence="1">Uncharacterized protein</fullName>
    </submittedName>
</protein>
<evidence type="ECO:0000313" key="2">
    <source>
        <dbReference type="Proteomes" id="UP000324974"/>
    </source>
</evidence>
<organism evidence="1 2">
    <name type="scientific">Limnoglobus roseus</name>
    <dbReference type="NCBI Taxonomy" id="2598579"/>
    <lineage>
        <taxon>Bacteria</taxon>
        <taxon>Pseudomonadati</taxon>
        <taxon>Planctomycetota</taxon>
        <taxon>Planctomycetia</taxon>
        <taxon>Gemmatales</taxon>
        <taxon>Gemmataceae</taxon>
        <taxon>Limnoglobus</taxon>
    </lineage>
</organism>
<dbReference type="Proteomes" id="UP000324974">
    <property type="component" value="Chromosome"/>
</dbReference>
<dbReference type="AlphaFoldDB" id="A0A5C1AS98"/>
<accession>A0A5C1AS98</accession>
<proteinExistence type="predicted"/>
<name>A0A5C1AS98_9BACT</name>
<evidence type="ECO:0000313" key="1">
    <source>
        <dbReference type="EMBL" id="QEL20906.1"/>
    </source>
</evidence>
<dbReference type="KEGG" id="lrs:PX52LOC_08028"/>
<gene>
    <name evidence="1" type="ORF">PX52LOC_08028</name>
</gene>
<sequence length="155" mass="17397">MTHGQAWAAVQAVWPHLDFYLYHANEIYHREGSHHEGTGTQFSDVLAAAGAFFRDPPPVPLPKGQPPGTVTIRGATTFPQLVRSVYGTFGLMPEIEYPVYRWRGSREPEPDHATVTRLQTVAARERALFVRENNREPTPADVQVQAGWFGFGTPW</sequence>